<dbReference type="CTD" id="8588930"/>
<protein>
    <submittedName>
        <fullName evidence="10">Protein CBG19636</fullName>
    </submittedName>
</protein>
<evidence type="ECO:0000256" key="3">
    <source>
        <dbReference type="ARBA" id="ARBA00023125"/>
    </source>
</evidence>
<dbReference type="HOGENOM" id="CLU_491950_0_0_1"/>
<accession>A8XW27</accession>
<evidence type="ECO:0000256" key="7">
    <source>
        <dbReference type="SAM" id="MobiDB-lite"/>
    </source>
</evidence>
<evidence type="ECO:0000259" key="9">
    <source>
        <dbReference type="PROSITE" id="PS50039"/>
    </source>
</evidence>
<evidence type="ECO:0000256" key="1">
    <source>
        <dbReference type="ARBA" id="ARBA00004123"/>
    </source>
</evidence>
<dbReference type="SUPFAM" id="SSF46785">
    <property type="entry name" value="Winged helix' DNA-binding domain"/>
    <property type="match status" value="1"/>
</dbReference>
<dbReference type="GO" id="GO:0000987">
    <property type="term" value="F:cis-regulatory region sequence-specific DNA binding"/>
    <property type="evidence" value="ECO:0000318"/>
    <property type="project" value="GO_Central"/>
</dbReference>
<reference evidence="10 11" key="2">
    <citation type="journal article" date="2011" name="PLoS Genet.">
        <title>Caenorhabditis briggsae recombinant inbred line genotypes reveal inter-strain incompatibility and the evolution of recombination.</title>
        <authorList>
            <person name="Ross J.A."/>
            <person name="Koboldt D.C."/>
            <person name="Staisch J.E."/>
            <person name="Chamberlin H.M."/>
            <person name="Gupta B.P."/>
            <person name="Miller R.D."/>
            <person name="Baird S.E."/>
            <person name="Haag E.S."/>
        </authorList>
    </citation>
    <scope>NUCLEOTIDE SEQUENCE [LARGE SCALE GENOMIC DNA]</scope>
    <source>
        <strain evidence="10 11">AF16</strain>
    </source>
</reference>
<dbReference type="PANTHER" id="PTHR13962:SF17">
    <property type="entry name" value="FORKHEAD BOX PROTEIN N4"/>
    <property type="match status" value="1"/>
</dbReference>
<keyword evidence="4" id="KW-0804">Transcription</keyword>
<comment type="subcellular location">
    <subcellularLocation>
        <location evidence="1 6">Nucleus</location>
    </subcellularLocation>
</comment>
<keyword evidence="5 6" id="KW-0539">Nucleus</keyword>
<dbReference type="KEGG" id="cbr:CBG_19636"/>
<dbReference type="InterPro" id="IPR001766">
    <property type="entry name" value="Fork_head_dom"/>
</dbReference>
<keyword evidence="3 6" id="KW-0238">DNA-binding</keyword>
<evidence type="ECO:0000256" key="6">
    <source>
        <dbReference type="PROSITE-ProRule" id="PRU00089"/>
    </source>
</evidence>
<evidence type="ECO:0000313" key="10">
    <source>
        <dbReference type="EMBL" id="CAP36846.2"/>
    </source>
</evidence>
<evidence type="ECO:0000256" key="2">
    <source>
        <dbReference type="ARBA" id="ARBA00023015"/>
    </source>
</evidence>
<dbReference type="GO" id="GO:0006355">
    <property type="term" value="P:regulation of DNA-templated transcription"/>
    <property type="evidence" value="ECO:0000318"/>
    <property type="project" value="GO_Central"/>
</dbReference>
<keyword evidence="8" id="KW-0732">Signal</keyword>
<dbReference type="EMBL" id="HE601321">
    <property type="protein sequence ID" value="CAP36846.2"/>
    <property type="molecule type" value="Genomic_DNA"/>
</dbReference>
<dbReference type="Proteomes" id="UP000008549">
    <property type="component" value="Unassembled WGS sequence"/>
</dbReference>
<dbReference type="GO" id="GO:0005634">
    <property type="term" value="C:nucleus"/>
    <property type="evidence" value="ECO:0000318"/>
    <property type="project" value="GO_Central"/>
</dbReference>
<dbReference type="WormBase" id="CBG19636">
    <property type="protein sequence ID" value="CBP41847"/>
    <property type="gene ID" value="WBGene00038817"/>
</dbReference>
<dbReference type="PROSITE" id="PS50039">
    <property type="entry name" value="FORK_HEAD_3"/>
    <property type="match status" value="1"/>
</dbReference>
<dbReference type="GO" id="GO:0003700">
    <property type="term" value="F:DNA-binding transcription factor activity"/>
    <property type="evidence" value="ECO:0000318"/>
    <property type="project" value="GO_Central"/>
</dbReference>
<feature type="signal peptide" evidence="8">
    <location>
        <begin position="1"/>
        <end position="16"/>
    </location>
</feature>
<keyword evidence="2" id="KW-0805">Transcription regulation</keyword>
<proteinExistence type="predicted"/>
<dbReference type="STRING" id="6238.A8XW27"/>
<evidence type="ECO:0000313" key="11">
    <source>
        <dbReference type="Proteomes" id="UP000008549"/>
    </source>
</evidence>
<feature type="chain" id="PRO_5002730553" evidence="8">
    <location>
        <begin position="17"/>
        <end position="554"/>
    </location>
</feature>
<gene>
    <name evidence="10 12" type="ORF">CBG19636</name>
    <name evidence="10" type="ORF">CBG_19636</name>
</gene>
<dbReference type="InterPro" id="IPR036390">
    <property type="entry name" value="WH_DNA-bd_sf"/>
</dbReference>
<evidence type="ECO:0000256" key="8">
    <source>
        <dbReference type="SAM" id="SignalP"/>
    </source>
</evidence>
<evidence type="ECO:0000313" key="12">
    <source>
        <dbReference type="WormBase" id="CBG19636"/>
    </source>
</evidence>
<dbReference type="InterPro" id="IPR047119">
    <property type="entry name" value="FOXN2/3-like"/>
</dbReference>
<reference evidence="10 11" key="1">
    <citation type="journal article" date="2003" name="PLoS Biol.">
        <title>The genome sequence of Caenorhabditis briggsae: a platform for comparative genomics.</title>
        <authorList>
            <person name="Stein L.D."/>
            <person name="Bao Z."/>
            <person name="Blasiar D."/>
            <person name="Blumenthal T."/>
            <person name="Brent M.R."/>
            <person name="Chen N."/>
            <person name="Chinwalla A."/>
            <person name="Clarke L."/>
            <person name="Clee C."/>
            <person name="Coghlan A."/>
            <person name="Coulson A."/>
            <person name="D'Eustachio P."/>
            <person name="Fitch D.H."/>
            <person name="Fulton L.A."/>
            <person name="Fulton R.E."/>
            <person name="Griffiths-Jones S."/>
            <person name="Harris T.W."/>
            <person name="Hillier L.W."/>
            <person name="Kamath R."/>
            <person name="Kuwabara P.E."/>
            <person name="Mardis E.R."/>
            <person name="Marra M.A."/>
            <person name="Miner T.L."/>
            <person name="Minx P."/>
            <person name="Mullikin J.C."/>
            <person name="Plumb R.W."/>
            <person name="Rogers J."/>
            <person name="Schein J.E."/>
            <person name="Sohrmann M."/>
            <person name="Spieth J."/>
            <person name="Stajich J.E."/>
            <person name="Wei C."/>
            <person name="Willey D."/>
            <person name="Wilson R.K."/>
            <person name="Durbin R."/>
            <person name="Waterston R.H."/>
        </authorList>
    </citation>
    <scope>NUCLEOTIDE SEQUENCE [LARGE SCALE GENOMIC DNA]</scope>
    <source>
        <strain evidence="10 11">AF16</strain>
    </source>
</reference>
<feature type="DNA-binding region" description="Fork-head" evidence="6">
    <location>
        <begin position="323"/>
        <end position="400"/>
    </location>
</feature>
<keyword evidence="11" id="KW-1185">Reference proteome</keyword>
<organism evidence="10 11">
    <name type="scientific">Caenorhabditis briggsae</name>
    <dbReference type="NCBI Taxonomy" id="6238"/>
    <lineage>
        <taxon>Eukaryota</taxon>
        <taxon>Metazoa</taxon>
        <taxon>Ecdysozoa</taxon>
        <taxon>Nematoda</taxon>
        <taxon>Chromadorea</taxon>
        <taxon>Rhabditida</taxon>
        <taxon>Rhabditina</taxon>
        <taxon>Rhabditomorpha</taxon>
        <taxon>Rhabditoidea</taxon>
        <taxon>Rhabditidae</taxon>
        <taxon>Peloderinae</taxon>
        <taxon>Caenorhabditis</taxon>
    </lineage>
</organism>
<dbReference type="Gene3D" id="1.10.10.10">
    <property type="entry name" value="Winged helix-like DNA-binding domain superfamily/Winged helix DNA-binding domain"/>
    <property type="match status" value="1"/>
</dbReference>
<dbReference type="GeneID" id="8588930"/>
<evidence type="ECO:0000256" key="5">
    <source>
        <dbReference type="ARBA" id="ARBA00023242"/>
    </source>
</evidence>
<feature type="domain" description="Fork-head" evidence="9">
    <location>
        <begin position="323"/>
        <end position="400"/>
    </location>
</feature>
<dbReference type="InterPro" id="IPR036388">
    <property type="entry name" value="WH-like_DNA-bd_sf"/>
</dbReference>
<feature type="region of interest" description="Disordered" evidence="7">
    <location>
        <begin position="160"/>
        <end position="182"/>
    </location>
</feature>
<sequence length="554" mass="64291">MRIVLLILSLFCHASAIRFLFASELFCEYDEDVFEFKVAYFNGDEQISTERHLNARGSLFFFHEGAAESIENPEKVHAVIEHDCNENGDKMEVSYYFSAIDISISWYRLEMNDFGEFFDFDEFDYAGFAQEPENEEKNLLDPTPITYPSFDEEWSMDSSYQNLDVPHHSPPPSPTPRGQIQSNVVQESSLEDLDLQFKGHVQEPLPAFEELDRQFEGDVQVPILDFEDFDPDQNDLELPQFDWVDDFVEPISGEQFQQIARSQGKRTIQRQEIVFYDAQDDHLLEDDLQNSEKDETSQMVDNGGPGARIRYSNVHGPPVYNGRPPFRLRIYGAMAVINSPSQHITVSDAKNFILHHFPWFRTSCEHLKTSLATMLKTDEHFVFKGNNNHNIRLYTLKKLEIPSLLKREKLYIDRDDPRTRDFYERIFSGDVGLPREMFYRFLGNKNRLAGPENSALFYHLLAHKLDPRIFINAFREHKSVPSGQEPKFDEDLLPNGVEVQNWPYYGVVLPVGAAPRVMSSEDVNAFFENIEAYYGLQKRGQEMGILNWETPILH</sequence>
<name>A8XW27_CAEBR</name>
<dbReference type="eggNOG" id="KOG2294">
    <property type="taxonomic scope" value="Eukaryota"/>
</dbReference>
<dbReference type="AlphaFoldDB" id="A8XW27"/>
<dbReference type="InParanoid" id="A8XW27"/>
<dbReference type="RefSeq" id="XP_045096826.1">
    <property type="nucleotide sequence ID" value="XM_045242799.1"/>
</dbReference>
<evidence type="ECO:0000256" key="4">
    <source>
        <dbReference type="ARBA" id="ARBA00023163"/>
    </source>
</evidence>
<dbReference type="PANTHER" id="PTHR13962">
    <property type="entry name" value="FORKHEAD BOX PROTEIN N3-LIKE PROTEIN-RELATED"/>
    <property type="match status" value="1"/>
</dbReference>